<dbReference type="AlphaFoldDB" id="A0A0A9W743"/>
<comment type="subcellular location">
    <subcellularLocation>
        <location evidence="1">Cell membrane</location>
        <topology evidence="1">Multi-pass membrane protein</topology>
    </subcellularLocation>
</comment>
<accession>A0A0A9W743</accession>
<feature type="non-terminal residue" evidence="11">
    <location>
        <position position="1"/>
    </location>
</feature>
<evidence type="ECO:0000256" key="6">
    <source>
        <dbReference type="ARBA" id="ARBA00022989"/>
    </source>
</evidence>
<protein>
    <submittedName>
        <fullName evidence="11">Putative odorant receptor 92a</fullName>
    </submittedName>
</protein>
<proteinExistence type="predicted"/>
<evidence type="ECO:0000313" key="11">
    <source>
        <dbReference type="EMBL" id="JAG03231.1"/>
    </source>
</evidence>
<dbReference type="GO" id="GO:0007165">
    <property type="term" value="P:signal transduction"/>
    <property type="evidence" value="ECO:0007669"/>
    <property type="project" value="UniProtKB-KW"/>
</dbReference>
<evidence type="ECO:0000256" key="3">
    <source>
        <dbReference type="ARBA" id="ARBA00022606"/>
    </source>
</evidence>
<reference evidence="11" key="1">
    <citation type="journal article" date="2014" name="PLoS ONE">
        <title>Transcriptome-Based Identification of ABC Transporters in the Western Tarnished Plant Bug Lygus hesperus.</title>
        <authorList>
            <person name="Hull J.J."/>
            <person name="Chaney K."/>
            <person name="Geib S.M."/>
            <person name="Fabrick J.A."/>
            <person name="Brent C.S."/>
            <person name="Walsh D."/>
            <person name="Lavine L.C."/>
        </authorList>
    </citation>
    <scope>NUCLEOTIDE SEQUENCE</scope>
</reference>
<dbReference type="EMBL" id="GBHO01040373">
    <property type="protein sequence ID" value="JAG03231.1"/>
    <property type="molecule type" value="Transcribed_RNA"/>
</dbReference>
<evidence type="ECO:0000256" key="7">
    <source>
        <dbReference type="ARBA" id="ARBA00023136"/>
    </source>
</evidence>
<keyword evidence="2" id="KW-1003">Cell membrane</keyword>
<gene>
    <name evidence="11" type="primary">Or92a</name>
    <name evidence="11" type="ORF">CM83_220</name>
</gene>
<keyword evidence="6 10" id="KW-1133">Transmembrane helix</keyword>
<organism evidence="11">
    <name type="scientific">Lygus hesperus</name>
    <name type="common">Western plant bug</name>
    <dbReference type="NCBI Taxonomy" id="30085"/>
    <lineage>
        <taxon>Eukaryota</taxon>
        <taxon>Metazoa</taxon>
        <taxon>Ecdysozoa</taxon>
        <taxon>Arthropoda</taxon>
        <taxon>Hexapoda</taxon>
        <taxon>Insecta</taxon>
        <taxon>Pterygota</taxon>
        <taxon>Neoptera</taxon>
        <taxon>Paraneoptera</taxon>
        <taxon>Hemiptera</taxon>
        <taxon>Heteroptera</taxon>
        <taxon>Panheteroptera</taxon>
        <taxon>Cimicomorpha</taxon>
        <taxon>Miridae</taxon>
        <taxon>Mirini</taxon>
        <taxon>Lygus</taxon>
    </lineage>
</organism>
<evidence type="ECO:0000256" key="10">
    <source>
        <dbReference type="SAM" id="Phobius"/>
    </source>
</evidence>
<dbReference type="GO" id="GO:0004984">
    <property type="term" value="F:olfactory receptor activity"/>
    <property type="evidence" value="ECO:0007669"/>
    <property type="project" value="InterPro"/>
</dbReference>
<keyword evidence="7 10" id="KW-0472">Membrane</keyword>
<name>A0A0A9W743_LYGHE</name>
<dbReference type="Pfam" id="PF02949">
    <property type="entry name" value="7tm_6"/>
    <property type="match status" value="1"/>
</dbReference>
<keyword evidence="5" id="KW-0552">Olfaction</keyword>
<keyword evidence="4 10" id="KW-0812">Transmembrane</keyword>
<evidence type="ECO:0000256" key="5">
    <source>
        <dbReference type="ARBA" id="ARBA00022725"/>
    </source>
</evidence>
<dbReference type="PANTHER" id="PTHR21137:SF35">
    <property type="entry name" value="ODORANT RECEPTOR 19A-RELATED"/>
    <property type="match status" value="1"/>
</dbReference>
<feature type="transmembrane region" description="Helical" evidence="10">
    <location>
        <begin position="238"/>
        <end position="255"/>
    </location>
</feature>
<evidence type="ECO:0000256" key="2">
    <source>
        <dbReference type="ARBA" id="ARBA00022475"/>
    </source>
</evidence>
<sequence>QNGYLELFRIIDRDFFDYEGTIDEEMEEFIMRLKIDVKNRKRIFGKFYTMLLIGAHFGQILKKPISFILSGKGKNEVDGENNLIWETPYGMYIPHADWWSVYVISTIVNYCGSNLVAFTAVGSVITYQYISEELLAEYAVVSKTLGSCVERAERLYVLRKDETSWSASGKELTMNDCLIRCLNLSVKHHLQVLRMTDMFKKLMNIPLFMVIFDGGIVLCISAYLIISEDVSMNLKAPMPSVIAAEAILVLIFCYYGEKITEASQNVGDSIYNNERWVQHSDLMRPYSLIIKTFCDVPNELNAGGFTPVNHNTFANVLSTAYSYIGFLLST</sequence>
<keyword evidence="8 11" id="KW-0675">Receptor</keyword>
<evidence type="ECO:0000256" key="8">
    <source>
        <dbReference type="ARBA" id="ARBA00023170"/>
    </source>
</evidence>
<feature type="transmembrane region" description="Helical" evidence="10">
    <location>
        <begin position="205"/>
        <end position="226"/>
    </location>
</feature>
<keyword evidence="9" id="KW-0807">Transducer</keyword>
<evidence type="ECO:0000256" key="1">
    <source>
        <dbReference type="ARBA" id="ARBA00004651"/>
    </source>
</evidence>
<reference evidence="11" key="2">
    <citation type="submission" date="2014-07" db="EMBL/GenBank/DDBJ databases">
        <authorList>
            <person name="Hull J."/>
        </authorList>
    </citation>
    <scope>NUCLEOTIDE SEQUENCE</scope>
</reference>
<dbReference type="GO" id="GO:0005549">
    <property type="term" value="F:odorant binding"/>
    <property type="evidence" value="ECO:0007669"/>
    <property type="project" value="InterPro"/>
</dbReference>
<keyword evidence="3" id="KW-0716">Sensory transduction</keyword>
<evidence type="ECO:0000256" key="4">
    <source>
        <dbReference type="ARBA" id="ARBA00022692"/>
    </source>
</evidence>
<evidence type="ECO:0000256" key="9">
    <source>
        <dbReference type="ARBA" id="ARBA00023224"/>
    </source>
</evidence>
<dbReference type="GO" id="GO:0005886">
    <property type="term" value="C:plasma membrane"/>
    <property type="evidence" value="ECO:0007669"/>
    <property type="project" value="UniProtKB-SubCell"/>
</dbReference>
<dbReference type="InterPro" id="IPR004117">
    <property type="entry name" value="7tm6_olfct_rcpt"/>
</dbReference>
<dbReference type="PANTHER" id="PTHR21137">
    <property type="entry name" value="ODORANT RECEPTOR"/>
    <property type="match status" value="1"/>
</dbReference>